<feature type="transmembrane region" description="Helical" evidence="7">
    <location>
        <begin position="182"/>
        <end position="211"/>
    </location>
</feature>
<evidence type="ECO:0000256" key="5">
    <source>
        <dbReference type="ARBA" id="ARBA00023136"/>
    </source>
</evidence>
<evidence type="ECO:0000313" key="8">
    <source>
        <dbReference type="EMBL" id="NEK56308.1"/>
    </source>
</evidence>
<feature type="transmembrane region" description="Helical" evidence="7">
    <location>
        <begin position="60"/>
        <end position="79"/>
    </location>
</feature>
<feature type="transmembrane region" description="Helical" evidence="7">
    <location>
        <begin position="29"/>
        <end position="48"/>
    </location>
</feature>
<dbReference type="EMBL" id="JAAGWF010000002">
    <property type="protein sequence ID" value="NEK56308.1"/>
    <property type="molecule type" value="Genomic_DNA"/>
</dbReference>
<feature type="transmembrane region" description="Helical" evidence="7">
    <location>
        <begin position="110"/>
        <end position="129"/>
    </location>
</feature>
<dbReference type="AlphaFoldDB" id="A0A7K3VVE2"/>
<keyword evidence="9" id="KW-1185">Reference proteome</keyword>
<feature type="transmembrane region" description="Helical" evidence="7">
    <location>
        <begin position="232"/>
        <end position="256"/>
    </location>
</feature>
<protein>
    <submittedName>
        <fullName evidence="8">Branched-chain amino acid ABC transporter permease</fullName>
    </submittedName>
</protein>
<gene>
    <name evidence="8" type="ORF">GCU56_00265</name>
</gene>
<dbReference type="RefSeq" id="WP_163479508.1">
    <property type="nucleotide sequence ID" value="NZ_JAAGWF010000002.1"/>
</dbReference>
<reference evidence="8 9" key="1">
    <citation type="submission" date="2020-02" db="EMBL/GenBank/DDBJ databases">
        <title>Geodermatophilus sabuli CPCC 205279 I12A-02694.</title>
        <authorList>
            <person name="Jiang Z."/>
        </authorList>
    </citation>
    <scope>NUCLEOTIDE SEQUENCE [LARGE SCALE GENOMIC DNA]</scope>
    <source>
        <strain evidence="8 9">I12A-02694</strain>
    </source>
</reference>
<dbReference type="InterPro" id="IPR001851">
    <property type="entry name" value="ABC_transp_permease"/>
</dbReference>
<evidence type="ECO:0000313" key="9">
    <source>
        <dbReference type="Proteomes" id="UP000470246"/>
    </source>
</evidence>
<comment type="subcellular location">
    <subcellularLocation>
        <location evidence="1">Cell membrane</location>
        <topology evidence="1">Multi-pass membrane protein</topology>
    </subcellularLocation>
</comment>
<proteinExistence type="predicted"/>
<keyword evidence="5 7" id="KW-0472">Membrane</keyword>
<name>A0A7K3VVE2_9ACTN</name>
<evidence type="ECO:0000256" key="4">
    <source>
        <dbReference type="ARBA" id="ARBA00022989"/>
    </source>
</evidence>
<evidence type="ECO:0000256" key="7">
    <source>
        <dbReference type="SAM" id="Phobius"/>
    </source>
</evidence>
<evidence type="ECO:0000256" key="6">
    <source>
        <dbReference type="SAM" id="MobiDB-lite"/>
    </source>
</evidence>
<keyword evidence="4 7" id="KW-1133">Transmembrane helix</keyword>
<dbReference type="PANTHER" id="PTHR30482">
    <property type="entry name" value="HIGH-AFFINITY BRANCHED-CHAIN AMINO ACID TRANSPORT SYSTEM PERMEASE"/>
    <property type="match status" value="1"/>
</dbReference>
<keyword evidence="2" id="KW-1003">Cell membrane</keyword>
<dbReference type="Proteomes" id="UP000470246">
    <property type="component" value="Unassembled WGS sequence"/>
</dbReference>
<dbReference type="GO" id="GO:0015658">
    <property type="term" value="F:branched-chain amino acid transmembrane transporter activity"/>
    <property type="evidence" value="ECO:0007669"/>
    <property type="project" value="InterPro"/>
</dbReference>
<dbReference type="InterPro" id="IPR043428">
    <property type="entry name" value="LivM-like"/>
</dbReference>
<feature type="compositionally biased region" description="Low complexity" evidence="6">
    <location>
        <begin position="11"/>
        <end position="20"/>
    </location>
</feature>
<accession>A0A7K3VVE2</accession>
<sequence length="348" mass="35327">MSVQSLPAETAPGAAAAPAAPRRRRPPRALTAVLAVALLAVLAAVPLVADPFSTNTVSRILVFALFAMSLDLLVGLTGLPSLGHAAWFGVGAYTAGLVSTHWTSEGLVTVLAAAVAGALAAAATGWLAVRSGGVYFLMLTLAIGELVHQLAQSLSSVTGGSNGLFGIPSIRVAGTPLTLAGYVYWFVLAVVLLGALGLWLVAASPFGAALRGIRDNEGRMRSLGYSPFRYKYLAFALAGGFAGLAGGLFAGLVRIVNPSDAGFTTSALMLLAVVLGGAGTLWGPALGAAVVVLVRDTFGPTLEGHGPLLLGLVFIVAVYVLPRGVAGLADLRRGRRRAVLPGTDEAPA</sequence>
<evidence type="ECO:0000256" key="1">
    <source>
        <dbReference type="ARBA" id="ARBA00004651"/>
    </source>
</evidence>
<comment type="caution">
    <text evidence="8">The sequence shown here is derived from an EMBL/GenBank/DDBJ whole genome shotgun (WGS) entry which is preliminary data.</text>
</comment>
<evidence type="ECO:0000256" key="2">
    <source>
        <dbReference type="ARBA" id="ARBA00022475"/>
    </source>
</evidence>
<feature type="transmembrane region" description="Helical" evidence="7">
    <location>
        <begin position="306"/>
        <end position="326"/>
    </location>
</feature>
<dbReference type="GO" id="GO:0005886">
    <property type="term" value="C:plasma membrane"/>
    <property type="evidence" value="ECO:0007669"/>
    <property type="project" value="UniProtKB-SubCell"/>
</dbReference>
<dbReference type="CDD" id="cd06581">
    <property type="entry name" value="TM_PBP1_LivM_like"/>
    <property type="match status" value="1"/>
</dbReference>
<dbReference type="Pfam" id="PF02653">
    <property type="entry name" value="BPD_transp_2"/>
    <property type="match status" value="1"/>
</dbReference>
<evidence type="ECO:0000256" key="3">
    <source>
        <dbReference type="ARBA" id="ARBA00022692"/>
    </source>
</evidence>
<feature type="region of interest" description="Disordered" evidence="6">
    <location>
        <begin position="1"/>
        <end position="23"/>
    </location>
</feature>
<feature type="transmembrane region" description="Helical" evidence="7">
    <location>
        <begin position="268"/>
        <end position="294"/>
    </location>
</feature>
<organism evidence="8 9">
    <name type="scientific">Geodermatophilus sabuli</name>
    <dbReference type="NCBI Taxonomy" id="1564158"/>
    <lineage>
        <taxon>Bacteria</taxon>
        <taxon>Bacillati</taxon>
        <taxon>Actinomycetota</taxon>
        <taxon>Actinomycetes</taxon>
        <taxon>Geodermatophilales</taxon>
        <taxon>Geodermatophilaceae</taxon>
        <taxon>Geodermatophilus</taxon>
    </lineage>
</organism>
<dbReference type="PANTHER" id="PTHR30482:SF17">
    <property type="entry name" value="ABC TRANSPORTER ATP-BINDING PROTEIN"/>
    <property type="match status" value="1"/>
</dbReference>
<keyword evidence="3 7" id="KW-0812">Transmembrane</keyword>